<dbReference type="SUPFAM" id="SSF51230">
    <property type="entry name" value="Single hybrid motif"/>
    <property type="match status" value="1"/>
</dbReference>
<dbReference type="InterPro" id="IPR017453">
    <property type="entry name" value="GCV_H_sub"/>
</dbReference>
<evidence type="ECO:0000313" key="6">
    <source>
        <dbReference type="EMBL" id="RST89779.1"/>
    </source>
</evidence>
<dbReference type="InterPro" id="IPR003016">
    <property type="entry name" value="2-oxoA_DH_lipoyl-BS"/>
</dbReference>
<dbReference type="CDD" id="cd06848">
    <property type="entry name" value="GCS_H"/>
    <property type="match status" value="1"/>
</dbReference>
<dbReference type="InterPro" id="IPR000089">
    <property type="entry name" value="Biotin_lipoyl"/>
</dbReference>
<dbReference type="InterPro" id="IPR033753">
    <property type="entry name" value="GCV_H/Fam206"/>
</dbReference>
<dbReference type="HAMAP" id="MF_00272">
    <property type="entry name" value="GcvH"/>
    <property type="match status" value="1"/>
</dbReference>
<comment type="subunit">
    <text evidence="3">The glycine cleavage system is composed of four proteins: P, T, L and H.</text>
</comment>
<dbReference type="OrthoDB" id="9796712at2"/>
<evidence type="ECO:0000256" key="1">
    <source>
        <dbReference type="ARBA" id="ARBA00009249"/>
    </source>
</evidence>
<protein>
    <recommendedName>
        <fullName evidence="3">Glycine cleavage system H protein</fullName>
    </recommendedName>
</protein>
<dbReference type="AlphaFoldDB" id="A0A3S0AY17"/>
<comment type="cofactor">
    <cofactor evidence="3">
        <name>(R)-lipoate</name>
        <dbReference type="ChEBI" id="CHEBI:83088"/>
    </cofactor>
    <text evidence="3">Binds 1 lipoyl cofactor covalently.</text>
</comment>
<sequence>MAFPKELKYTADHEWVKLSEDGKTATIGLTNYAQEQLGDIVFIDLPEEGDDIEIEDSFADVESVKSVSEVYSPVTGEISKVNEDLDDAPEKVNEAPYEAWIVEITNISEITDELLDAEGYEKLVEEEA</sequence>
<comment type="function">
    <text evidence="3">The glycine cleavage system catalyzes the degradation of glycine. The H protein shuttles the methylamine group of glycine from the P protein to the T protein.</text>
</comment>
<organism evidence="6 7">
    <name type="scientific">Vagococcus humatus</name>
    <dbReference type="NCBI Taxonomy" id="1889241"/>
    <lineage>
        <taxon>Bacteria</taxon>
        <taxon>Bacillati</taxon>
        <taxon>Bacillota</taxon>
        <taxon>Bacilli</taxon>
        <taxon>Lactobacillales</taxon>
        <taxon>Enterococcaceae</taxon>
        <taxon>Vagococcus</taxon>
    </lineage>
</organism>
<dbReference type="Pfam" id="PF01597">
    <property type="entry name" value="GCV_H"/>
    <property type="match status" value="1"/>
</dbReference>
<dbReference type="EMBL" id="PXZH01000001">
    <property type="protein sequence ID" value="RST89779.1"/>
    <property type="molecule type" value="Genomic_DNA"/>
</dbReference>
<comment type="caution">
    <text evidence="6">The sequence shown here is derived from an EMBL/GenBank/DDBJ whole genome shotgun (WGS) entry which is preliminary data.</text>
</comment>
<feature type="modified residue" description="N6-lipoyllysine" evidence="3 4">
    <location>
        <position position="65"/>
    </location>
</feature>
<dbReference type="PANTHER" id="PTHR11715:SF3">
    <property type="entry name" value="GLYCINE CLEAVAGE SYSTEM H PROTEIN-RELATED"/>
    <property type="match status" value="1"/>
</dbReference>
<dbReference type="GO" id="GO:0005829">
    <property type="term" value="C:cytosol"/>
    <property type="evidence" value="ECO:0007669"/>
    <property type="project" value="TreeGrafter"/>
</dbReference>
<keyword evidence="7" id="KW-1185">Reference proteome</keyword>
<reference evidence="6 7" key="1">
    <citation type="submission" date="2018-03" db="EMBL/GenBank/DDBJ databases">
        <authorList>
            <person name="Gulvik C.A."/>
        </authorList>
    </citation>
    <scope>NUCLEOTIDE SEQUENCE [LARGE SCALE GENOMIC DNA]</scope>
    <source>
        <strain evidence="6 7">JCM 31581</strain>
    </source>
</reference>
<dbReference type="Proteomes" id="UP000277864">
    <property type="component" value="Unassembled WGS sequence"/>
</dbReference>
<evidence type="ECO:0000259" key="5">
    <source>
        <dbReference type="PROSITE" id="PS50968"/>
    </source>
</evidence>
<dbReference type="InterPro" id="IPR002930">
    <property type="entry name" value="GCV_H"/>
</dbReference>
<feature type="domain" description="Lipoyl-binding" evidence="5">
    <location>
        <begin position="24"/>
        <end position="105"/>
    </location>
</feature>
<dbReference type="InterPro" id="IPR011053">
    <property type="entry name" value="Single_hybrid_motif"/>
</dbReference>
<dbReference type="Gene3D" id="2.40.50.100">
    <property type="match status" value="1"/>
</dbReference>
<dbReference type="GO" id="GO:0009249">
    <property type="term" value="P:protein lipoylation"/>
    <property type="evidence" value="ECO:0007669"/>
    <property type="project" value="TreeGrafter"/>
</dbReference>
<evidence type="ECO:0000313" key="7">
    <source>
        <dbReference type="Proteomes" id="UP000277864"/>
    </source>
</evidence>
<dbReference type="NCBIfam" id="TIGR00527">
    <property type="entry name" value="gcvH"/>
    <property type="match status" value="1"/>
</dbReference>
<dbReference type="NCBIfam" id="NF002270">
    <property type="entry name" value="PRK01202.1"/>
    <property type="match status" value="1"/>
</dbReference>
<accession>A0A3S0AY17</accession>
<dbReference type="PANTHER" id="PTHR11715">
    <property type="entry name" value="GLYCINE CLEAVAGE SYSTEM H PROTEIN"/>
    <property type="match status" value="1"/>
</dbReference>
<proteinExistence type="inferred from homology"/>
<evidence type="ECO:0000256" key="2">
    <source>
        <dbReference type="ARBA" id="ARBA00022823"/>
    </source>
</evidence>
<dbReference type="PROSITE" id="PS00189">
    <property type="entry name" value="LIPOYL"/>
    <property type="match status" value="1"/>
</dbReference>
<dbReference type="GO" id="GO:0019464">
    <property type="term" value="P:glycine decarboxylation via glycine cleavage system"/>
    <property type="evidence" value="ECO:0007669"/>
    <property type="project" value="UniProtKB-UniRule"/>
</dbReference>
<keyword evidence="2 3" id="KW-0450">Lipoyl</keyword>
<comment type="similarity">
    <text evidence="1 3">Belongs to the GcvH family.</text>
</comment>
<evidence type="ECO:0000256" key="3">
    <source>
        <dbReference type="HAMAP-Rule" id="MF_00272"/>
    </source>
</evidence>
<gene>
    <name evidence="3 6" type="primary">gcvH</name>
    <name evidence="6" type="ORF">C7P63_01495</name>
</gene>
<evidence type="ECO:0000256" key="4">
    <source>
        <dbReference type="PIRSR" id="PIRSR617453-50"/>
    </source>
</evidence>
<name>A0A3S0AY17_9ENTE</name>
<dbReference type="GO" id="GO:0005960">
    <property type="term" value="C:glycine cleavage complex"/>
    <property type="evidence" value="ECO:0007669"/>
    <property type="project" value="InterPro"/>
</dbReference>
<dbReference type="PROSITE" id="PS50968">
    <property type="entry name" value="BIOTINYL_LIPOYL"/>
    <property type="match status" value="1"/>
</dbReference>
<dbReference type="RefSeq" id="WP_125942389.1">
    <property type="nucleotide sequence ID" value="NZ_PXZH01000001.1"/>
</dbReference>